<evidence type="ECO:0000313" key="1">
    <source>
        <dbReference type="EMBL" id="CAG8663485.1"/>
    </source>
</evidence>
<proteinExistence type="predicted"/>
<comment type="caution">
    <text evidence="1">The sequence shown here is derived from an EMBL/GenBank/DDBJ whole genome shotgun (WGS) entry which is preliminary data.</text>
</comment>
<feature type="non-terminal residue" evidence="1">
    <location>
        <position position="41"/>
    </location>
</feature>
<accession>A0A9N9H7U8</accession>
<dbReference type="EMBL" id="CAJVPI010003918">
    <property type="protein sequence ID" value="CAG8663485.1"/>
    <property type="molecule type" value="Genomic_DNA"/>
</dbReference>
<gene>
    <name evidence="1" type="ORF">PBRASI_LOCUS10914</name>
</gene>
<name>A0A9N9H7U8_9GLOM</name>
<evidence type="ECO:0000313" key="2">
    <source>
        <dbReference type="Proteomes" id="UP000789739"/>
    </source>
</evidence>
<reference evidence="1" key="1">
    <citation type="submission" date="2021-06" db="EMBL/GenBank/DDBJ databases">
        <authorList>
            <person name="Kallberg Y."/>
            <person name="Tangrot J."/>
            <person name="Rosling A."/>
        </authorList>
    </citation>
    <scope>NUCLEOTIDE SEQUENCE</scope>
    <source>
        <strain evidence="1">BR232B</strain>
    </source>
</reference>
<sequence length="41" mass="4835">MRDITKITPEEYLDCLEGGDDRLLREQHQEFLEEAKAKKGE</sequence>
<organism evidence="1 2">
    <name type="scientific">Paraglomus brasilianum</name>
    <dbReference type="NCBI Taxonomy" id="144538"/>
    <lineage>
        <taxon>Eukaryota</taxon>
        <taxon>Fungi</taxon>
        <taxon>Fungi incertae sedis</taxon>
        <taxon>Mucoromycota</taxon>
        <taxon>Glomeromycotina</taxon>
        <taxon>Glomeromycetes</taxon>
        <taxon>Paraglomerales</taxon>
        <taxon>Paraglomeraceae</taxon>
        <taxon>Paraglomus</taxon>
    </lineage>
</organism>
<keyword evidence="2" id="KW-1185">Reference proteome</keyword>
<dbReference type="AlphaFoldDB" id="A0A9N9H7U8"/>
<protein>
    <submittedName>
        <fullName evidence="1">3413_t:CDS:1</fullName>
    </submittedName>
</protein>
<dbReference type="Proteomes" id="UP000789739">
    <property type="component" value="Unassembled WGS sequence"/>
</dbReference>